<dbReference type="SUPFAM" id="SSF55729">
    <property type="entry name" value="Acyl-CoA N-acyltransferases (Nat)"/>
    <property type="match status" value="1"/>
</dbReference>
<dbReference type="InterPro" id="IPR042203">
    <property type="entry name" value="Leu/Phe-tRNA_Trfase_C"/>
</dbReference>
<accession>A0ABV9QA81</accession>
<comment type="function">
    <text evidence="4">Functions in the N-end rule pathway of protein degradation where it conjugates Leu, Phe and, less efficiently, Met from aminoacyl-tRNAs to the N-termini of proteins containing an N-terminal arginine or lysine.</text>
</comment>
<evidence type="ECO:0000256" key="4">
    <source>
        <dbReference type="HAMAP-Rule" id="MF_00688"/>
    </source>
</evidence>
<evidence type="ECO:0000313" key="5">
    <source>
        <dbReference type="EMBL" id="MFC4787986.1"/>
    </source>
</evidence>
<comment type="similarity">
    <text evidence="4">Belongs to the L/F-transferase family.</text>
</comment>
<comment type="catalytic activity">
    <reaction evidence="4">
        <text>N-terminal L-arginyl-[protein] + L-leucyl-tRNA(Leu) = N-terminal L-leucyl-L-arginyl-[protein] + tRNA(Leu) + H(+)</text>
        <dbReference type="Rhea" id="RHEA:50416"/>
        <dbReference type="Rhea" id="RHEA-COMP:9613"/>
        <dbReference type="Rhea" id="RHEA-COMP:9622"/>
        <dbReference type="Rhea" id="RHEA-COMP:12672"/>
        <dbReference type="Rhea" id="RHEA-COMP:12673"/>
        <dbReference type="ChEBI" id="CHEBI:15378"/>
        <dbReference type="ChEBI" id="CHEBI:64719"/>
        <dbReference type="ChEBI" id="CHEBI:78442"/>
        <dbReference type="ChEBI" id="CHEBI:78494"/>
        <dbReference type="ChEBI" id="CHEBI:133044"/>
        <dbReference type="EC" id="2.3.2.6"/>
    </reaction>
</comment>
<dbReference type="Proteomes" id="UP001596001">
    <property type="component" value="Unassembled WGS sequence"/>
</dbReference>
<dbReference type="EC" id="2.3.2.6" evidence="4"/>
<dbReference type="InterPro" id="IPR042221">
    <property type="entry name" value="Leu/Phe-tRNA_Trfase_N"/>
</dbReference>
<sequence>MHPDLPWLAPGESFPAPHAAWGQNTPAPGLLAAGAALDVPHLLRAYRHGIFPWFSAGQPILWWTPDPRMVLPVAKFRLHRSLRRTLEKFRTNPHCEIRIDSAFSSVMQACANTPRPGQSGSWIVPAMHTAYQQLHTNGYAHSIETWIEGRLVGGLYCVAIGQAVFGESMFAHQRDASKIALAALVGLCRHHGASLIDCQQNTRHLASLGAHEIPRAEFLQHLLQAQQHPPMHWQFTPLYWDALVPPTPAAA</sequence>
<dbReference type="InterPro" id="IPR004616">
    <property type="entry name" value="Leu/Phe-tRNA_Trfase"/>
</dbReference>
<evidence type="ECO:0000313" key="6">
    <source>
        <dbReference type="Proteomes" id="UP001596001"/>
    </source>
</evidence>
<organism evidence="5 6">
    <name type="scientific">Giesbergeria sinuosa</name>
    <dbReference type="NCBI Taxonomy" id="80883"/>
    <lineage>
        <taxon>Bacteria</taxon>
        <taxon>Pseudomonadati</taxon>
        <taxon>Pseudomonadota</taxon>
        <taxon>Betaproteobacteria</taxon>
        <taxon>Burkholderiales</taxon>
        <taxon>Comamonadaceae</taxon>
        <taxon>Giesbergeria</taxon>
    </lineage>
</organism>
<dbReference type="PANTHER" id="PTHR30098">
    <property type="entry name" value="LEUCYL/PHENYLALANYL-TRNA--PROTEIN TRANSFERASE"/>
    <property type="match status" value="1"/>
</dbReference>
<dbReference type="HAMAP" id="MF_00688">
    <property type="entry name" value="Leu_Phe_trans"/>
    <property type="match status" value="1"/>
</dbReference>
<keyword evidence="3 4" id="KW-0012">Acyltransferase</keyword>
<comment type="catalytic activity">
    <reaction evidence="4">
        <text>N-terminal L-lysyl-[protein] + L-leucyl-tRNA(Leu) = N-terminal L-leucyl-L-lysyl-[protein] + tRNA(Leu) + H(+)</text>
        <dbReference type="Rhea" id="RHEA:12340"/>
        <dbReference type="Rhea" id="RHEA-COMP:9613"/>
        <dbReference type="Rhea" id="RHEA-COMP:9622"/>
        <dbReference type="Rhea" id="RHEA-COMP:12670"/>
        <dbReference type="Rhea" id="RHEA-COMP:12671"/>
        <dbReference type="ChEBI" id="CHEBI:15378"/>
        <dbReference type="ChEBI" id="CHEBI:65249"/>
        <dbReference type="ChEBI" id="CHEBI:78442"/>
        <dbReference type="ChEBI" id="CHEBI:78494"/>
        <dbReference type="ChEBI" id="CHEBI:133043"/>
        <dbReference type="EC" id="2.3.2.6"/>
    </reaction>
</comment>
<reference evidence="6" key="1">
    <citation type="journal article" date="2019" name="Int. J. Syst. Evol. Microbiol.">
        <title>The Global Catalogue of Microorganisms (GCM) 10K type strain sequencing project: providing services to taxonomists for standard genome sequencing and annotation.</title>
        <authorList>
            <consortium name="The Broad Institute Genomics Platform"/>
            <consortium name="The Broad Institute Genome Sequencing Center for Infectious Disease"/>
            <person name="Wu L."/>
            <person name="Ma J."/>
        </authorList>
    </citation>
    <scope>NUCLEOTIDE SEQUENCE [LARGE SCALE GENOMIC DNA]</scope>
    <source>
        <strain evidence="6">CCUG 49452</strain>
    </source>
</reference>
<keyword evidence="1 4" id="KW-0963">Cytoplasm</keyword>
<evidence type="ECO:0000256" key="3">
    <source>
        <dbReference type="ARBA" id="ARBA00023315"/>
    </source>
</evidence>
<dbReference type="InterPro" id="IPR016181">
    <property type="entry name" value="Acyl_CoA_acyltransferase"/>
</dbReference>
<dbReference type="Gene3D" id="3.30.70.3550">
    <property type="entry name" value="Leucyl/phenylalanyl-tRNA-protein transferase, N-terminal domain"/>
    <property type="match status" value="1"/>
</dbReference>
<dbReference type="Gene3D" id="3.40.630.70">
    <property type="entry name" value="Leucyl/phenylalanyl-tRNA-protein transferase, C-terminal domain"/>
    <property type="match status" value="1"/>
</dbReference>
<comment type="catalytic activity">
    <reaction evidence="4">
        <text>L-phenylalanyl-tRNA(Phe) + an N-terminal L-alpha-aminoacyl-[protein] = an N-terminal L-phenylalanyl-L-alpha-aminoacyl-[protein] + tRNA(Phe)</text>
        <dbReference type="Rhea" id="RHEA:43632"/>
        <dbReference type="Rhea" id="RHEA-COMP:9668"/>
        <dbReference type="Rhea" id="RHEA-COMP:9699"/>
        <dbReference type="Rhea" id="RHEA-COMP:10636"/>
        <dbReference type="Rhea" id="RHEA-COMP:10637"/>
        <dbReference type="ChEBI" id="CHEBI:78442"/>
        <dbReference type="ChEBI" id="CHEBI:78531"/>
        <dbReference type="ChEBI" id="CHEBI:78597"/>
        <dbReference type="ChEBI" id="CHEBI:83561"/>
        <dbReference type="EC" id="2.3.2.6"/>
    </reaction>
</comment>
<proteinExistence type="inferred from homology"/>
<keyword evidence="2 4" id="KW-0808">Transferase</keyword>
<gene>
    <name evidence="4 5" type="primary">aat</name>
    <name evidence="5" type="ORF">ACFO6X_03125</name>
</gene>
<name>A0ABV9QA81_9BURK</name>
<dbReference type="PANTHER" id="PTHR30098:SF2">
    <property type="entry name" value="LEUCYL_PHENYLALANYL-TRNA--PROTEIN TRANSFERASE"/>
    <property type="match status" value="1"/>
</dbReference>
<evidence type="ECO:0000256" key="2">
    <source>
        <dbReference type="ARBA" id="ARBA00022679"/>
    </source>
</evidence>
<evidence type="ECO:0000256" key="1">
    <source>
        <dbReference type="ARBA" id="ARBA00022490"/>
    </source>
</evidence>
<dbReference type="NCBIfam" id="TIGR00667">
    <property type="entry name" value="aat"/>
    <property type="match status" value="1"/>
</dbReference>
<keyword evidence="6" id="KW-1185">Reference proteome</keyword>
<dbReference type="GO" id="GO:0008914">
    <property type="term" value="F:leucyl-tRNA--protein transferase activity"/>
    <property type="evidence" value="ECO:0007669"/>
    <property type="project" value="UniProtKB-EC"/>
</dbReference>
<dbReference type="EMBL" id="JBHSHJ010000002">
    <property type="protein sequence ID" value="MFC4787986.1"/>
    <property type="molecule type" value="Genomic_DNA"/>
</dbReference>
<comment type="subcellular location">
    <subcellularLocation>
        <location evidence="4">Cytoplasm</location>
    </subcellularLocation>
</comment>
<protein>
    <recommendedName>
        <fullName evidence="4">Leucyl/phenylalanyl-tRNA--protein transferase</fullName>
        <ecNumber evidence="4">2.3.2.6</ecNumber>
    </recommendedName>
    <alternativeName>
        <fullName evidence="4">L/F-transferase</fullName>
    </alternativeName>
    <alternativeName>
        <fullName evidence="4">Leucyltransferase</fullName>
    </alternativeName>
    <alternativeName>
        <fullName evidence="4">Phenyalanyltransferase</fullName>
    </alternativeName>
</protein>
<comment type="caution">
    <text evidence="5">The sequence shown here is derived from an EMBL/GenBank/DDBJ whole genome shotgun (WGS) entry which is preliminary data.</text>
</comment>
<dbReference type="RefSeq" id="WP_382429973.1">
    <property type="nucleotide sequence ID" value="NZ_JBHSHJ010000002.1"/>
</dbReference>
<dbReference type="Pfam" id="PF03588">
    <property type="entry name" value="Leu_Phe_trans"/>
    <property type="match status" value="1"/>
</dbReference>